<proteinExistence type="predicted"/>
<name>A0AAP7DHX4_PAEAL</name>
<dbReference type="Proteomes" id="UP000552038">
    <property type="component" value="Unassembled WGS sequence"/>
</dbReference>
<comment type="caution">
    <text evidence="1">The sequence shown here is derived from an EMBL/GenBank/DDBJ whole genome shotgun (WGS) entry which is preliminary data.</text>
</comment>
<dbReference type="RefSeq" id="WP_171415481.1">
    <property type="nucleotide sequence ID" value="NZ_JABFOR010000005.1"/>
</dbReference>
<evidence type="ECO:0000313" key="1">
    <source>
        <dbReference type="EMBL" id="NOJ70071.1"/>
    </source>
</evidence>
<dbReference type="AlphaFoldDB" id="A0AAP7DHX4"/>
<organism evidence="1 2">
    <name type="scientific">Paenibacillus alvei</name>
    <name type="common">Bacillus alvei</name>
    <dbReference type="NCBI Taxonomy" id="44250"/>
    <lineage>
        <taxon>Bacteria</taxon>
        <taxon>Bacillati</taxon>
        <taxon>Bacillota</taxon>
        <taxon>Bacilli</taxon>
        <taxon>Bacillales</taxon>
        <taxon>Paenibacillaceae</taxon>
        <taxon>Paenibacillus</taxon>
    </lineage>
</organism>
<evidence type="ECO:0000313" key="2">
    <source>
        <dbReference type="Proteomes" id="UP000552038"/>
    </source>
</evidence>
<protein>
    <submittedName>
        <fullName evidence="1">Uncharacterized protein</fullName>
    </submittedName>
</protein>
<accession>A0AAP7DHX4</accession>
<sequence>MEMTPYKELAEAFKQAQYDVPDYTQITGAQEEVLARYEKIKPYLTQESYYYLFRDRSLVVTLGAARKQQCNIVVTSFQLEQESEADGGKNFTYSMTLELRNGQGQVMEEIEVSAGQMEFAIQDGGLFIARDHDGNPLWSKYN</sequence>
<dbReference type="EMBL" id="JABFOR010000005">
    <property type="protein sequence ID" value="NOJ70071.1"/>
    <property type="molecule type" value="Genomic_DNA"/>
</dbReference>
<reference evidence="1 2" key="1">
    <citation type="submission" date="2020-05" db="EMBL/GenBank/DDBJ databases">
        <title>Whole genome sequencing and identification of novel metabolites from Paenibacillus alvei strain JR949.</title>
        <authorList>
            <person name="Rajendhran J."/>
            <person name="Sree Pranav P."/>
            <person name="Mahalakshmi B."/>
            <person name="Karthikeyan R."/>
        </authorList>
    </citation>
    <scope>NUCLEOTIDE SEQUENCE [LARGE SCALE GENOMIC DNA]</scope>
    <source>
        <strain evidence="1 2">JR949</strain>
    </source>
</reference>
<gene>
    <name evidence="1" type="ORF">HMI46_05840</name>
</gene>